<dbReference type="RefSeq" id="WP_058122546.1">
    <property type="nucleotide sequence ID" value="NZ_CP107618.1"/>
</dbReference>
<dbReference type="EMBL" id="CYRX01000009">
    <property type="protein sequence ID" value="CUH59280.1"/>
    <property type="molecule type" value="Genomic_DNA"/>
</dbReference>
<dbReference type="Proteomes" id="UP000051298">
    <property type="component" value="Unassembled WGS sequence"/>
</dbReference>
<dbReference type="eggNOG" id="ENOG502Z950">
    <property type="taxonomic scope" value="Bacteria"/>
</dbReference>
<evidence type="ECO:0000313" key="3">
    <source>
        <dbReference type="Proteomes" id="UP000051298"/>
    </source>
</evidence>
<organism evidence="2 3">
    <name type="scientific">Thalassobacter stenotrophicus</name>
    <dbReference type="NCBI Taxonomy" id="266809"/>
    <lineage>
        <taxon>Bacteria</taxon>
        <taxon>Pseudomonadati</taxon>
        <taxon>Pseudomonadota</taxon>
        <taxon>Alphaproteobacteria</taxon>
        <taxon>Rhodobacterales</taxon>
        <taxon>Roseobacteraceae</taxon>
        <taxon>Thalassobacter</taxon>
    </lineage>
</organism>
<name>A0A0P1FJA1_9RHOB</name>
<dbReference type="AlphaFoldDB" id="A0A0P1FJA1"/>
<evidence type="ECO:0000259" key="1">
    <source>
        <dbReference type="Pfam" id="PF20078"/>
    </source>
</evidence>
<accession>A0A0P1FJA1</accession>
<dbReference type="STRING" id="266809.PM03_06810"/>
<proteinExistence type="predicted"/>
<dbReference type="InterPro" id="IPR045524">
    <property type="entry name" value="DUF6473"/>
</dbReference>
<evidence type="ECO:0000313" key="2">
    <source>
        <dbReference type="EMBL" id="CUH59280.1"/>
    </source>
</evidence>
<gene>
    <name evidence="2" type="ORF">THS5294_00564</name>
</gene>
<protein>
    <recommendedName>
        <fullName evidence="1">DUF6473 domain-containing protein</fullName>
    </recommendedName>
</protein>
<dbReference type="Pfam" id="PF20078">
    <property type="entry name" value="DUF6473"/>
    <property type="match status" value="1"/>
</dbReference>
<feature type="domain" description="DUF6473" evidence="1">
    <location>
        <begin position="1"/>
        <end position="268"/>
    </location>
</feature>
<sequence length="272" mass="30730">MTYERMAQPALEYYPCTYGASKTLFRGPKKDRRTPYVAVIGGSETYGRYVERPFSELLEDKIGLPCVNFGQMNAGVDVFAADATVLDMASEADMTIVQVLPAHNMSNRFYHVHPRRNDRFLKPSALMQNLFQDVDFSEFHFTRHMLVTLKACSPDKFRMIEQELSAAWTARMRLLLTRITGRKMLLWLPDETPPTHGAELGPEPLFVSERMVDDLRPLVEDVLRYDPAQTRANAGIHGMKVPEMEVPVAKQLLPPACHVEIAEKLAGVAAFA</sequence>
<reference evidence="2 3" key="1">
    <citation type="submission" date="2015-09" db="EMBL/GenBank/DDBJ databases">
        <authorList>
            <consortium name="Swine Surveillance"/>
        </authorList>
    </citation>
    <scope>NUCLEOTIDE SEQUENCE [LARGE SCALE GENOMIC DNA]</scope>
    <source>
        <strain evidence="2 3">CECT 5294</strain>
    </source>
</reference>